<gene>
    <name evidence="1" type="ORF">MOS_051</name>
</gene>
<sequence>MKILRKKFWIIILAVVIFFVITVSIAVPLAYTNSNVNKLSQNKQYKLEYKQREQNSTSDIAAKIKLDAKYANKVVFAKFEEPNSVPKVEISSVNENAEAIIYYPSVTEKFARPYFLLTGLYEDDKATELILKLDPQINLRNITWDNAIEPQEIRLNKELSANKKVQLTFEDQNNHKLISFSETTDGNGIIRLKQTSFNTIGIFRLKSIEQDKISINLRDWNIRFVFASSSTNQEHTQQSAIDNTLTTVNNVNFYNVGPTSANVEFTLAQNNQIASEKEVKLFVLNIKNNTQKEAISTINNNKLVFNLNDLDSNSEYKINSTTYVDTAIKNPIYLPTELIKTFITKTKDISFDFSNFASKMKENEYKINIFLTSEDNILEDNQEVLVSLESQDKKIESKAKITKDANNKYKIEFVVSNLTANSIYTLDKIKFVSKPTKALENVGKNTDNIIYNKQDFAQNISFINEEDVKITLQREVDSQKLTDKHSSYKIKLKFSKLSDLYLNNKLSLEYHSSDNKIAQTSFVELKDSKVLEYILDLKDLEVNKEYTLKFLTLEKLDNSKQKTNFSVKDFNISDSLKISQTFSNFEVKSRTFDSVDAKIDINDDLKNSKVDFNQNKKIKVYYFDDSNKNKTLTTEGTIDQNGFKKEVNLTFSNLELNKKYQVDKIDVYDLANQEAVIASFNLFTPWVFENKLEIKQISNIDTKTGKLNISLDTNLDLNKNKFKLVLKNQENQQEQQLKTEKNNSFLFNKEQNKLDITISTIFNQKGKYLIEKLLLAKDENFSNPKEILLSNQNKVLDIESLEVIENKVKEELNKLSDKLLPSFVNQETITNLVDEKYRKLLDSFYFQIVNNQSGQLKIKYHINYLANARFYEHDWKNLNKIIDDKELTKHWATDATQIGSWWLQYYKPGNVFLNGYYWFAWPGSKDIKFFVKPKTEKRNFVGQIKLKFKNDPSYFWPAKAGLDKYIKDPFVVNVTNKDGKQTKLSIKQQPIWSKDKSMVTYTFDVNDFIKQIEIVFPSKHNVDYVSIHDIFLTTTEKENK</sequence>
<reference evidence="1 2" key="1">
    <citation type="journal article" date="2013" name="Genome Announc.">
        <title>Complete Genome Sequence of Mycoplasma hyorhinis Strain SK76.</title>
        <authorList>
            <person name="Goodison S."/>
            <person name="Urquidi V."/>
            <person name="Kumar D."/>
            <person name="Reyes L."/>
            <person name="Rosser C.J."/>
        </authorList>
    </citation>
    <scope>NUCLEOTIDE SEQUENCE [LARGE SCALE GENOMIC DNA]</scope>
    <source>
        <strain evidence="1 2">SK76</strain>
    </source>
</reference>
<dbReference type="AlphaFoldDB" id="A0AAI8FDN8"/>
<organism evidence="1 2">
    <name type="scientific">Mesomycoplasma hyorhinis SK76</name>
    <dbReference type="NCBI Taxonomy" id="1118964"/>
    <lineage>
        <taxon>Bacteria</taxon>
        <taxon>Bacillati</taxon>
        <taxon>Mycoplasmatota</taxon>
        <taxon>Mycoplasmoidales</taxon>
        <taxon>Metamycoplasmataceae</taxon>
        <taxon>Mesomycoplasma</taxon>
    </lineage>
</organism>
<proteinExistence type="predicted"/>
<dbReference type="Proteomes" id="UP000009399">
    <property type="component" value="Chromosome"/>
</dbReference>
<accession>A0AAI8FDN8</accession>
<name>A0AAI8FDN8_MESHY</name>
<protein>
    <submittedName>
        <fullName evidence="1">Uncharacterized protein</fullName>
    </submittedName>
</protein>
<evidence type="ECO:0000313" key="2">
    <source>
        <dbReference type="Proteomes" id="UP000009399"/>
    </source>
</evidence>
<dbReference type="RefSeq" id="WP_014335337.1">
    <property type="nucleotide sequence ID" value="NC_019552.1"/>
</dbReference>
<dbReference type="EMBL" id="CP003914">
    <property type="protein sequence ID" value="AFX73983.1"/>
    <property type="molecule type" value="Genomic_DNA"/>
</dbReference>
<dbReference type="KEGG" id="mhs:MOS_051"/>
<evidence type="ECO:0000313" key="1">
    <source>
        <dbReference type="EMBL" id="AFX73983.1"/>
    </source>
</evidence>